<dbReference type="Proteomes" id="UP000193487">
    <property type="component" value="Unassembled WGS sequence"/>
</dbReference>
<gene>
    <name evidence="1" type="ORF">AWC14_02375</name>
</gene>
<dbReference type="OrthoDB" id="4578590at2"/>
<keyword evidence="2" id="KW-1185">Reference proteome</keyword>
<proteinExistence type="predicted"/>
<accession>A0A1X1Y1G7</accession>
<dbReference type="AlphaFoldDB" id="A0A1X1Y1G7"/>
<organism evidence="1 2">
    <name type="scientific">Mycobacterium kyorinense</name>
    <dbReference type="NCBI Taxonomy" id="487514"/>
    <lineage>
        <taxon>Bacteria</taxon>
        <taxon>Bacillati</taxon>
        <taxon>Actinomycetota</taxon>
        <taxon>Actinomycetes</taxon>
        <taxon>Mycobacteriales</taxon>
        <taxon>Mycobacteriaceae</taxon>
        <taxon>Mycobacterium</taxon>
    </lineage>
</organism>
<dbReference type="RefSeq" id="WP_084270455.1">
    <property type="nucleotide sequence ID" value="NZ_LQPE01000097.1"/>
</dbReference>
<reference evidence="1 2" key="1">
    <citation type="submission" date="2016-01" db="EMBL/GenBank/DDBJ databases">
        <title>The new phylogeny of the genus Mycobacterium.</title>
        <authorList>
            <person name="Tarcisio F."/>
            <person name="Conor M."/>
            <person name="Antonella G."/>
            <person name="Elisabetta G."/>
            <person name="Giulia F.S."/>
            <person name="Sara T."/>
            <person name="Anna F."/>
            <person name="Clotilde B."/>
            <person name="Roberto B."/>
            <person name="Veronica D.S."/>
            <person name="Fabio R."/>
            <person name="Monica P."/>
            <person name="Olivier J."/>
            <person name="Enrico T."/>
            <person name="Nicola S."/>
        </authorList>
    </citation>
    <scope>NUCLEOTIDE SEQUENCE [LARGE SCALE GENOMIC DNA]</scope>
    <source>
        <strain evidence="1 2">DSM 45166</strain>
    </source>
</reference>
<sequence length="65" mass="7067">MIDPAAAQLAVASAFSTLGSLAEWDSETIEWVTQDLLRAFPTGLPTVTDQDEAALEFWQAVVQSR</sequence>
<protein>
    <submittedName>
        <fullName evidence="1">Uncharacterized protein</fullName>
    </submittedName>
</protein>
<comment type="caution">
    <text evidence="1">The sequence shown here is derived from an EMBL/GenBank/DDBJ whole genome shotgun (WGS) entry which is preliminary data.</text>
</comment>
<dbReference type="EMBL" id="LQPE01000097">
    <property type="protein sequence ID" value="ORW04861.1"/>
    <property type="molecule type" value="Genomic_DNA"/>
</dbReference>
<name>A0A1X1Y1G7_9MYCO</name>
<evidence type="ECO:0000313" key="2">
    <source>
        <dbReference type="Proteomes" id="UP000193487"/>
    </source>
</evidence>
<evidence type="ECO:0000313" key="1">
    <source>
        <dbReference type="EMBL" id="ORW04861.1"/>
    </source>
</evidence>